<dbReference type="NCBIfam" id="NF040570">
    <property type="entry name" value="guided_TnpB"/>
    <property type="match status" value="1"/>
</dbReference>
<dbReference type="Pfam" id="PF07282">
    <property type="entry name" value="Cas12f1-like_TNB"/>
    <property type="match status" value="1"/>
</dbReference>
<dbReference type="InterPro" id="IPR051399">
    <property type="entry name" value="RNA-guided_DNA_endo/Transpos"/>
</dbReference>
<dbReference type="PANTHER" id="PTHR30405">
    <property type="entry name" value="TRANSPOSASE"/>
    <property type="match status" value="1"/>
</dbReference>
<accession>A0A0F9KUF4</accession>
<comment type="similarity">
    <text evidence="1">In the C-terminal section; belongs to the transposase 35 family.</text>
</comment>
<keyword evidence="5" id="KW-0233">DNA recombination</keyword>
<sequence length="317" mass="35114">LRERYGLSSQMAVRAVAQVSDSYKANRASTHHFSLHSAIVYDQRILSWKGLDKVSILTLKGRQIILIRIGSYQKARLDRKVRQSDLILRNNTFYLAVTIDAPEATPDDPIGTLGVDLGIIHLAVDSDGDFYSGEAVDKVREKTDTIKATLQSVGTKSAKRHLRKLSGRESRFRRSVNHIISKRLVSKAKDTHRQIALEDLSNLGDSTVRKSQRRRHKSWAFGQLRQFITYKALIAGVLVALVDPRNTSRTCPQCGFVSKSNRKSQSLFSCQQCGFSLNADLVGATNISRKAPVNEPIVSPSPMALGRDKLTASAVSG</sequence>
<keyword evidence="3" id="KW-0815">Transposition</keyword>
<organism evidence="8">
    <name type="scientific">marine sediment metagenome</name>
    <dbReference type="NCBI Taxonomy" id="412755"/>
    <lineage>
        <taxon>unclassified sequences</taxon>
        <taxon>metagenomes</taxon>
        <taxon>ecological metagenomes</taxon>
    </lineage>
</organism>
<evidence type="ECO:0008006" key="9">
    <source>
        <dbReference type="Google" id="ProtNLM"/>
    </source>
</evidence>
<dbReference type="GO" id="GO:0003677">
    <property type="term" value="F:DNA binding"/>
    <property type="evidence" value="ECO:0007669"/>
    <property type="project" value="UniProtKB-KW"/>
</dbReference>
<dbReference type="GO" id="GO:0032196">
    <property type="term" value="P:transposition"/>
    <property type="evidence" value="ECO:0007669"/>
    <property type="project" value="UniProtKB-KW"/>
</dbReference>
<dbReference type="AlphaFoldDB" id="A0A0F9KUF4"/>
<evidence type="ECO:0000259" key="6">
    <source>
        <dbReference type="Pfam" id="PF01385"/>
    </source>
</evidence>
<feature type="domain" description="Probable transposase IS891/IS1136/IS1341" evidence="6">
    <location>
        <begin position="107"/>
        <end position="200"/>
    </location>
</feature>
<evidence type="ECO:0000256" key="5">
    <source>
        <dbReference type="ARBA" id="ARBA00023172"/>
    </source>
</evidence>
<gene>
    <name evidence="8" type="ORF">LCGC14_1289890</name>
</gene>
<comment type="caution">
    <text evidence="8">The sequence shown here is derived from an EMBL/GenBank/DDBJ whole genome shotgun (WGS) entry which is preliminary data.</text>
</comment>
<reference evidence="8" key="1">
    <citation type="journal article" date="2015" name="Nature">
        <title>Complex archaea that bridge the gap between prokaryotes and eukaryotes.</title>
        <authorList>
            <person name="Spang A."/>
            <person name="Saw J.H."/>
            <person name="Jorgensen S.L."/>
            <person name="Zaremba-Niedzwiedzka K."/>
            <person name="Martijn J."/>
            <person name="Lind A.E."/>
            <person name="van Eijk R."/>
            <person name="Schleper C."/>
            <person name="Guy L."/>
            <person name="Ettema T.J."/>
        </authorList>
    </citation>
    <scope>NUCLEOTIDE SEQUENCE</scope>
</reference>
<evidence type="ECO:0000256" key="3">
    <source>
        <dbReference type="ARBA" id="ARBA00022578"/>
    </source>
</evidence>
<dbReference type="InterPro" id="IPR010095">
    <property type="entry name" value="Cas12f1-like_TNB"/>
</dbReference>
<evidence type="ECO:0000256" key="1">
    <source>
        <dbReference type="ARBA" id="ARBA00008761"/>
    </source>
</evidence>
<evidence type="ECO:0000256" key="2">
    <source>
        <dbReference type="ARBA" id="ARBA00011044"/>
    </source>
</evidence>
<name>A0A0F9KUF4_9ZZZZ</name>
<protein>
    <recommendedName>
        <fullName evidence="9">Transposase IS891/IS1136/IS1341 domain-containing protein</fullName>
    </recommendedName>
</protein>
<dbReference type="EMBL" id="LAZR01007426">
    <property type="protein sequence ID" value="KKM85348.1"/>
    <property type="molecule type" value="Genomic_DNA"/>
</dbReference>
<dbReference type="Pfam" id="PF01385">
    <property type="entry name" value="OrfB_IS605"/>
    <property type="match status" value="1"/>
</dbReference>
<evidence type="ECO:0000256" key="4">
    <source>
        <dbReference type="ARBA" id="ARBA00023125"/>
    </source>
</evidence>
<proteinExistence type="inferred from homology"/>
<dbReference type="NCBIfam" id="TIGR01766">
    <property type="entry name" value="IS200/IS605 family accessory protein TnpB-like domain"/>
    <property type="match status" value="1"/>
</dbReference>
<feature type="domain" description="Cas12f1-like TNB" evidence="7">
    <location>
        <begin position="221"/>
        <end position="287"/>
    </location>
</feature>
<evidence type="ECO:0000313" key="8">
    <source>
        <dbReference type="EMBL" id="KKM85348.1"/>
    </source>
</evidence>
<comment type="similarity">
    <text evidence="2">In the N-terminal section; belongs to the transposase 2 family.</text>
</comment>
<dbReference type="PANTHER" id="PTHR30405:SF11">
    <property type="entry name" value="RNA-GUIDED DNA ENDONUCLEASE RV2885C-RELATED"/>
    <property type="match status" value="1"/>
</dbReference>
<dbReference type="GO" id="GO:0006310">
    <property type="term" value="P:DNA recombination"/>
    <property type="evidence" value="ECO:0007669"/>
    <property type="project" value="UniProtKB-KW"/>
</dbReference>
<dbReference type="InterPro" id="IPR001959">
    <property type="entry name" value="Transposase"/>
</dbReference>
<keyword evidence="4" id="KW-0238">DNA-binding</keyword>
<feature type="non-terminal residue" evidence="8">
    <location>
        <position position="1"/>
    </location>
</feature>
<evidence type="ECO:0000259" key="7">
    <source>
        <dbReference type="Pfam" id="PF07282"/>
    </source>
</evidence>